<evidence type="ECO:0000313" key="1">
    <source>
        <dbReference type="EMBL" id="HCM31024.1"/>
    </source>
</evidence>
<dbReference type="PROSITE" id="PS51257">
    <property type="entry name" value="PROKAR_LIPOPROTEIN"/>
    <property type="match status" value="1"/>
</dbReference>
<evidence type="ECO:0000313" key="2">
    <source>
        <dbReference type="Proteomes" id="UP000262257"/>
    </source>
</evidence>
<dbReference type="Proteomes" id="UP000262257">
    <property type="component" value="Unassembled WGS sequence"/>
</dbReference>
<sequence>MKKITLLVTLPLCFIITACQTSPRQYNGITGYQIENKSAQSATIAYTLALRANQSIDENKLQMACQQVLGTGKTYKISVLSANEIPNPAATQQDNYGIQLGQSRASFSLSDTPSLNNSEDYATRQALEAKPATLRVIRYTCS</sequence>
<dbReference type="GeneID" id="56305181"/>
<proteinExistence type="predicted"/>
<dbReference type="EMBL" id="DPXL01000062">
    <property type="protein sequence ID" value="HCM31024.1"/>
    <property type="molecule type" value="Genomic_DNA"/>
</dbReference>
<organism evidence="1 2">
    <name type="scientific">Acinetobacter radioresistens</name>
    <dbReference type="NCBI Taxonomy" id="40216"/>
    <lineage>
        <taxon>Bacteria</taxon>
        <taxon>Pseudomonadati</taxon>
        <taxon>Pseudomonadota</taxon>
        <taxon>Gammaproteobacteria</taxon>
        <taxon>Moraxellales</taxon>
        <taxon>Moraxellaceae</taxon>
        <taxon>Acinetobacter</taxon>
    </lineage>
</organism>
<protein>
    <recommendedName>
        <fullName evidence="3">Lipoprotein</fullName>
    </recommendedName>
</protein>
<name>A0A3D3FZZ1_ACIRA</name>
<gene>
    <name evidence="1" type="ORF">DIC32_04905</name>
</gene>
<reference evidence="1 2" key="1">
    <citation type="journal article" date="2018" name="Nat. Biotechnol.">
        <title>A standardized bacterial taxonomy based on genome phylogeny substantially revises the tree of life.</title>
        <authorList>
            <person name="Parks D.H."/>
            <person name="Chuvochina M."/>
            <person name="Waite D.W."/>
            <person name="Rinke C."/>
            <person name="Skarshewski A."/>
            <person name="Chaumeil P.A."/>
            <person name="Hugenholtz P."/>
        </authorList>
    </citation>
    <scope>NUCLEOTIDE SEQUENCE [LARGE SCALE GENOMIC DNA]</scope>
    <source>
        <strain evidence="1">UBA10045</strain>
    </source>
</reference>
<accession>A0A3D3FZZ1</accession>
<dbReference type="KEGG" id="arj:DOM24_03695"/>
<evidence type="ECO:0008006" key="3">
    <source>
        <dbReference type="Google" id="ProtNLM"/>
    </source>
</evidence>
<comment type="caution">
    <text evidence="1">The sequence shown here is derived from an EMBL/GenBank/DDBJ whole genome shotgun (WGS) entry which is preliminary data.</text>
</comment>
<dbReference type="RefSeq" id="WP_005015673.1">
    <property type="nucleotide sequence ID" value="NZ_BKHE01000041.1"/>
</dbReference>
<dbReference type="AlphaFoldDB" id="A0A3D3FZZ1"/>